<evidence type="ECO:0000313" key="5">
    <source>
        <dbReference type="Proteomes" id="UP000076925"/>
    </source>
</evidence>
<keyword evidence="2" id="KW-0378">Hydrolase</keyword>
<dbReference type="Pfam" id="PF08797">
    <property type="entry name" value="HIRAN"/>
    <property type="match status" value="1"/>
</dbReference>
<dbReference type="OrthoDB" id="452395at2"/>
<comment type="caution">
    <text evidence="4">The sequence shown here is derived from an EMBL/GenBank/DDBJ whole genome shotgun (WGS) entry which is preliminary data.</text>
</comment>
<evidence type="ECO:0000256" key="2">
    <source>
        <dbReference type="ARBA" id="ARBA00022801"/>
    </source>
</evidence>
<dbReference type="AlphaFoldDB" id="A0A139XH85"/>
<organism evidence="4 5">
    <name type="scientific">Scytonema hofmannii PCC 7110</name>
    <dbReference type="NCBI Taxonomy" id="128403"/>
    <lineage>
        <taxon>Bacteria</taxon>
        <taxon>Bacillati</taxon>
        <taxon>Cyanobacteriota</taxon>
        <taxon>Cyanophyceae</taxon>
        <taxon>Nostocales</taxon>
        <taxon>Scytonemataceae</taxon>
        <taxon>Scytonema</taxon>
    </lineage>
</organism>
<dbReference type="GO" id="GO:0016818">
    <property type="term" value="F:hydrolase activity, acting on acid anhydrides, in phosphorus-containing anhydrides"/>
    <property type="evidence" value="ECO:0007669"/>
    <property type="project" value="InterPro"/>
</dbReference>
<keyword evidence="1" id="KW-0479">Metal-binding</keyword>
<protein>
    <submittedName>
        <fullName evidence="4">DNA-binding protein</fullName>
    </submittedName>
</protein>
<name>A0A139XH85_9CYAN</name>
<dbReference type="Gene3D" id="3.30.70.2330">
    <property type="match status" value="1"/>
</dbReference>
<evidence type="ECO:0000259" key="3">
    <source>
        <dbReference type="SMART" id="SM00910"/>
    </source>
</evidence>
<dbReference type="SMART" id="SM00910">
    <property type="entry name" value="HIRAN"/>
    <property type="match status" value="1"/>
</dbReference>
<dbReference type="GO" id="GO:0008270">
    <property type="term" value="F:zinc ion binding"/>
    <property type="evidence" value="ECO:0007669"/>
    <property type="project" value="InterPro"/>
</dbReference>
<dbReference type="Proteomes" id="UP000076925">
    <property type="component" value="Unassembled WGS sequence"/>
</dbReference>
<dbReference type="STRING" id="128403.WA1_02555"/>
<evidence type="ECO:0000256" key="1">
    <source>
        <dbReference type="ARBA" id="ARBA00022723"/>
    </source>
</evidence>
<dbReference type="InterPro" id="IPR014905">
    <property type="entry name" value="HIRAN"/>
</dbReference>
<sequence length="260" mass="30129">MKTPKTLFLAWQDSISHYWFPIGRLTFDGGVYQFVYTQGVKEAEEKCAFKPLSSFPRLDEIYTSTQLFPVFANRVMSRSRPDYSSFIEWLNILNDENDPIAILARSGGERETDTLAVFPFPEVDEQGQYHLYFLLHGLRHLSSNAIERIDRLEPGEKLCLQSEFQNPSDSQALIFNTEDHYIVGYCPQYLQAEVFELLRQNSNEYVRVERVNKSPTPLQFRLLCKMSVDCRNDFRPFSSHQYQSLIAEIATAIKGLPSSR</sequence>
<evidence type="ECO:0000313" key="4">
    <source>
        <dbReference type="EMBL" id="KYC44041.1"/>
    </source>
</evidence>
<keyword evidence="4" id="KW-0238">DNA-binding</keyword>
<dbReference type="EMBL" id="ANNX02000012">
    <property type="protein sequence ID" value="KYC44041.1"/>
    <property type="molecule type" value="Genomic_DNA"/>
</dbReference>
<reference evidence="4 5" key="1">
    <citation type="journal article" date="2013" name="Genome Biol. Evol.">
        <title>Genomes of Stigonematalean cyanobacteria (subsection V) and the evolution of oxygenic photosynthesis from prokaryotes to plastids.</title>
        <authorList>
            <person name="Dagan T."/>
            <person name="Roettger M."/>
            <person name="Stucken K."/>
            <person name="Landan G."/>
            <person name="Koch R."/>
            <person name="Major P."/>
            <person name="Gould S.B."/>
            <person name="Goremykin V.V."/>
            <person name="Rippka R."/>
            <person name="Tandeau de Marsac N."/>
            <person name="Gugger M."/>
            <person name="Lockhart P.J."/>
            <person name="Allen J.F."/>
            <person name="Brune I."/>
            <person name="Maus I."/>
            <person name="Puhler A."/>
            <person name="Martin W.F."/>
        </authorList>
    </citation>
    <scope>NUCLEOTIDE SEQUENCE [LARGE SCALE GENOMIC DNA]</scope>
    <source>
        <strain evidence="4 5">PCC 7110</strain>
    </source>
</reference>
<proteinExistence type="predicted"/>
<gene>
    <name evidence="4" type="ORF">WA1_02555</name>
</gene>
<keyword evidence="5" id="KW-1185">Reference proteome</keyword>
<dbReference type="GO" id="GO:0003677">
    <property type="term" value="F:DNA binding"/>
    <property type="evidence" value="ECO:0007669"/>
    <property type="project" value="UniProtKB-KW"/>
</dbReference>
<dbReference type="RefSeq" id="WP_017741339.1">
    <property type="nucleotide sequence ID" value="NZ_KQ976354.1"/>
</dbReference>
<accession>A0A139XH85</accession>
<feature type="domain" description="HIRAN" evidence="3">
    <location>
        <begin position="128"/>
        <end position="232"/>
    </location>
</feature>